<dbReference type="GO" id="GO:0043093">
    <property type="term" value="P:FtsZ-dependent cytokinesis"/>
    <property type="evidence" value="ECO:0007669"/>
    <property type="project" value="UniProtKB-UniRule"/>
</dbReference>
<dbReference type="GO" id="GO:0005886">
    <property type="term" value="C:plasma membrane"/>
    <property type="evidence" value="ECO:0007669"/>
    <property type="project" value="UniProtKB-SubCell"/>
</dbReference>
<evidence type="ECO:0000256" key="1">
    <source>
        <dbReference type="ARBA" id="ARBA00022475"/>
    </source>
</evidence>
<keyword evidence="3 7" id="KW-0132">Cell division</keyword>
<dbReference type="PANTHER" id="PTHR35851:SF1">
    <property type="entry name" value="CELL DIVISION PROTEIN FTSQ"/>
    <property type="match status" value="1"/>
</dbReference>
<comment type="subcellular location">
    <subcellularLocation>
        <location evidence="7">Cell inner membrane</location>
        <topology evidence="7">Single-pass type II membrane protein</topology>
    </subcellularLocation>
    <text evidence="7">Localizes to the division septum.</text>
</comment>
<dbReference type="RefSeq" id="WP_193179307.1">
    <property type="nucleotide sequence ID" value="NZ_JACVXA010000005.1"/>
</dbReference>
<evidence type="ECO:0000256" key="6">
    <source>
        <dbReference type="ARBA" id="ARBA00023306"/>
    </source>
</evidence>
<comment type="function">
    <text evidence="7">Essential cell division protein.</text>
</comment>
<evidence type="ECO:0000259" key="8">
    <source>
        <dbReference type="Pfam" id="PF03799"/>
    </source>
</evidence>
<evidence type="ECO:0000313" key="9">
    <source>
        <dbReference type="EMBL" id="MBE3637112.1"/>
    </source>
</evidence>
<evidence type="ECO:0000256" key="5">
    <source>
        <dbReference type="ARBA" id="ARBA00022989"/>
    </source>
</evidence>
<evidence type="ECO:0000256" key="3">
    <source>
        <dbReference type="ARBA" id="ARBA00022618"/>
    </source>
</evidence>
<dbReference type="Proteomes" id="UP000609121">
    <property type="component" value="Unassembled WGS sequence"/>
</dbReference>
<accession>A0A8J6YSS4</accession>
<keyword evidence="1 7" id="KW-1003">Cell membrane</keyword>
<comment type="caution">
    <text evidence="9">The sequence shown here is derived from an EMBL/GenBank/DDBJ whole genome shotgun (WGS) entry which is preliminary data.</text>
</comment>
<evidence type="ECO:0000256" key="7">
    <source>
        <dbReference type="HAMAP-Rule" id="MF_00911"/>
    </source>
</evidence>
<feature type="domain" description="Cell division protein FtsQ/DivIB C-terminal" evidence="8">
    <location>
        <begin position="149"/>
        <end position="262"/>
    </location>
</feature>
<dbReference type="GO" id="GO:0032153">
    <property type="term" value="C:cell division site"/>
    <property type="evidence" value="ECO:0007669"/>
    <property type="project" value="UniProtKB-UniRule"/>
</dbReference>
<dbReference type="InterPro" id="IPR045335">
    <property type="entry name" value="FtsQ_C_sf"/>
</dbReference>
<keyword evidence="4 7" id="KW-0812">Transmembrane</keyword>
<dbReference type="HAMAP" id="MF_00911">
    <property type="entry name" value="FtsQ_subfam"/>
    <property type="match status" value="1"/>
</dbReference>
<name>A0A8J6YSS4_9RHOB</name>
<dbReference type="InterPro" id="IPR026579">
    <property type="entry name" value="FtsQ"/>
</dbReference>
<dbReference type="Pfam" id="PF03799">
    <property type="entry name" value="FtsQ_DivIB_C"/>
    <property type="match status" value="1"/>
</dbReference>
<proteinExistence type="inferred from homology"/>
<keyword evidence="6 7" id="KW-0131">Cell cycle</keyword>
<dbReference type="EMBL" id="JACVXA010000005">
    <property type="protein sequence ID" value="MBE3637112.1"/>
    <property type="molecule type" value="Genomic_DNA"/>
</dbReference>
<feature type="transmembrane region" description="Helical" evidence="7">
    <location>
        <begin position="28"/>
        <end position="50"/>
    </location>
</feature>
<evidence type="ECO:0000256" key="2">
    <source>
        <dbReference type="ARBA" id="ARBA00022519"/>
    </source>
</evidence>
<dbReference type="Gene3D" id="3.40.50.11690">
    <property type="entry name" value="Cell division protein FtsQ/DivIB"/>
    <property type="match status" value="1"/>
</dbReference>
<reference evidence="9" key="1">
    <citation type="submission" date="2020-09" db="EMBL/GenBank/DDBJ databases">
        <title>A novel bacterium of genus Mangrovicoccus, isolated from South China Sea.</title>
        <authorList>
            <person name="Huang H."/>
            <person name="Mo K."/>
            <person name="Hu Y."/>
        </authorList>
    </citation>
    <scope>NUCLEOTIDE SEQUENCE</scope>
    <source>
        <strain evidence="9">HB182678</strain>
    </source>
</reference>
<keyword evidence="5 7" id="KW-1133">Transmembrane helix</keyword>
<sequence>MCAVRSPREDYAPSRIAYRVNRLWLSPVFRVATLWLLPMAVIGGGAGLWASQPGSQELIQNVRMAVMARMRDQPDFQVKQMAVRGASPELTREIRRVLALEFPVSVIDLDLDAIRVKVSAFDAVQHVEAHIVLGGALMLDVTQRAPAVIWRNAGGLALLDEEGHRVALAERRDAAPELPLIAAAGAERAIPEALAIVAAAAPLRDRMRGLVRQGERRWDVALTGGQVIQLPETGAVEALERVLAMDEAGDLLGRDIRIIDMRNPARPTIRLGDEAFAYLKTLRGLEKG</sequence>
<evidence type="ECO:0000256" key="4">
    <source>
        <dbReference type="ARBA" id="ARBA00022692"/>
    </source>
</evidence>
<evidence type="ECO:0000313" key="10">
    <source>
        <dbReference type="Proteomes" id="UP000609121"/>
    </source>
</evidence>
<gene>
    <name evidence="7" type="primary">ftsQ</name>
    <name evidence="9" type="ORF">ICN82_02685</name>
</gene>
<dbReference type="AlphaFoldDB" id="A0A8J6YSS4"/>
<keyword evidence="10" id="KW-1185">Reference proteome</keyword>
<comment type="similarity">
    <text evidence="7">Belongs to the FtsQ/DivIB family. FtsQ subfamily.</text>
</comment>
<dbReference type="PANTHER" id="PTHR35851">
    <property type="entry name" value="CELL DIVISION PROTEIN FTSQ"/>
    <property type="match status" value="1"/>
</dbReference>
<dbReference type="InterPro" id="IPR005548">
    <property type="entry name" value="Cell_div_FtsQ/DivIB_C"/>
</dbReference>
<protein>
    <recommendedName>
        <fullName evidence="7">Cell division protein FtsQ</fullName>
    </recommendedName>
</protein>
<organism evidence="9 10">
    <name type="scientific">Mangrovicoccus algicola</name>
    <dbReference type="NCBI Taxonomy" id="2771008"/>
    <lineage>
        <taxon>Bacteria</taxon>
        <taxon>Pseudomonadati</taxon>
        <taxon>Pseudomonadota</taxon>
        <taxon>Alphaproteobacteria</taxon>
        <taxon>Rhodobacterales</taxon>
        <taxon>Paracoccaceae</taxon>
        <taxon>Mangrovicoccus</taxon>
    </lineage>
</organism>
<keyword evidence="2 7" id="KW-0997">Cell inner membrane</keyword>
<keyword evidence="7" id="KW-0472">Membrane</keyword>
<dbReference type="GO" id="GO:0090529">
    <property type="term" value="P:cell septum assembly"/>
    <property type="evidence" value="ECO:0007669"/>
    <property type="project" value="InterPro"/>
</dbReference>